<evidence type="ECO:0000313" key="1">
    <source>
        <dbReference type="EMBL" id="KIM00564.1"/>
    </source>
</evidence>
<dbReference type="Proteomes" id="UP000031971">
    <property type="component" value="Unassembled WGS sequence"/>
</dbReference>
<gene>
    <name evidence="1" type="ORF">CCC_03166</name>
</gene>
<organism evidence="1 2">
    <name type="scientific">Paramagnetospirillum magnetotacticum MS-1</name>
    <dbReference type="NCBI Taxonomy" id="272627"/>
    <lineage>
        <taxon>Bacteria</taxon>
        <taxon>Pseudomonadati</taxon>
        <taxon>Pseudomonadota</taxon>
        <taxon>Alphaproteobacteria</taxon>
        <taxon>Rhodospirillales</taxon>
        <taxon>Magnetospirillaceae</taxon>
        <taxon>Paramagnetospirillum</taxon>
    </lineage>
</organism>
<protein>
    <recommendedName>
        <fullName evidence="3">XRE family transcriptional regulator</fullName>
    </recommendedName>
</protein>
<keyword evidence="2" id="KW-1185">Reference proteome</keyword>
<comment type="caution">
    <text evidence="1">The sequence shown here is derived from an EMBL/GenBank/DDBJ whole genome shotgun (WGS) entry which is preliminary data.</text>
</comment>
<dbReference type="EMBL" id="JXSL01000009">
    <property type="protein sequence ID" value="KIM00564.1"/>
    <property type="molecule type" value="Genomic_DNA"/>
</dbReference>
<proteinExistence type="predicted"/>
<sequence length="77" mass="8428">MVVALTGANARAVRNWFAAKNGPSGENLIDLMRHSDEVLEAVLVMAGRVDLAKVKKLGDARKQLQQMLALIDEIEAR</sequence>
<name>A0A0C2YZP8_PARME</name>
<dbReference type="AlphaFoldDB" id="A0A0C2YZP8"/>
<dbReference type="STRING" id="272627.CCC_03166"/>
<evidence type="ECO:0000313" key="2">
    <source>
        <dbReference type="Proteomes" id="UP000031971"/>
    </source>
</evidence>
<accession>A0A0C2YZP8</accession>
<reference evidence="1 2" key="1">
    <citation type="submission" date="2015-01" db="EMBL/GenBank/DDBJ databases">
        <title>Genome Sequence of Magnetospirillum magnetotacticum Strain MS-1.</title>
        <authorList>
            <person name="Marinov G.K."/>
            <person name="Smalley M.D."/>
            <person name="DeSalvo G."/>
        </authorList>
    </citation>
    <scope>NUCLEOTIDE SEQUENCE [LARGE SCALE GENOMIC DNA]</scope>
    <source>
        <strain evidence="1 2">MS-1</strain>
    </source>
</reference>
<evidence type="ECO:0008006" key="3">
    <source>
        <dbReference type="Google" id="ProtNLM"/>
    </source>
</evidence>